<dbReference type="EMBL" id="LT607409">
    <property type="protein sequence ID" value="SCF24085.1"/>
    <property type="molecule type" value="Genomic_DNA"/>
</dbReference>
<feature type="transmembrane region" description="Helical" evidence="1">
    <location>
        <begin position="98"/>
        <end position="116"/>
    </location>
</feature>
<evidence type="ECO:0000313" key="3">
    <source>
        <dbReference type="Proteomes" id="UP000198224"/>
    </source>
</evidence>
<protein>
    <submittedName>
        <fullName evidence="2">Uncharacterized protein</fullName>
    </submittedName>
</protein>
<name>A0A1C4YTK4_9ACTN</name>
<keyword evidence="1" id="KW-1133">Transmembrane helix</keyword>
<dbReference type="AlphaFoldDB" id="A0A1C4YTK4"/>
<dbReference type="RefSeq" id="WP_088990281.1">
    <property type="nucleotide sequence ID" value="NZ_LT607409.1"/>
</dbReference>
<gene>
    <name evidence="2" type="ORF">GA0070612_5224</name>
</gene>
<keyword evidence="1" id="KW-0472">Membrane</keyword>
<accession>A0A1C4YTK4</accession>
<feature type="transmembrane region" description="Helical" evidence="1">
    <location>
        <begin position="65"/>
        <end position="86"/>
    </location>
</feature>
<dbReference type="Proteomes" id="UP000198224">
    <property type="component" value="Chromosome I"/>
</dbReference>
<keyword evidence="3" id="KW-1185">Reference proteome</keyword>
<organism evidence="2 3">
    <name type="scientific">Micromonospora chokoriensis</name>
    <dbReference type="NCBI Taxonomy" id="356851"/>
    <lineage>
        <taxon>Bacteria</taxon>
        <taxon>Bacillati</taxon>
        <taxon>Actinomycetota</taxon>
        <taxon>Actinomycetes</taxon>
        <taxon>Micromonosporales</taxon>
        <taxon>Micromonosporaceae</taxon>
        <taxon>Micromonospora</taxon>
    </lineage>
</organism>
<sequence>MSYYGSLAFYLRLRRVPESTIVEILRDVRELSRESGQEPEQQFGPASTYAEKFPKGKVRSLPTRLAIGCLVVAIAIIAVDFVLTMTRETHLQVGSVRVIFVLLAVQVVVVIAAIIADHRVPPEFRTASEASR</sequence>
<reference evidence="3" key="1">
    <citation type="submission" date="2016-06" db="EMBL/GenBank/DDBJ databases">
        <authorList>
            <person name="Varghese N."/>
            <person name="Submissions Spin"/>
        </authorList>
    </citation>
    <scope>NUCLEOTIDE SEQUENCE [LARGE SCALE GENOMIC DNA]</scope>
    <source>
        <strain evidence="3">DSM 45160</strain>
    </source>
</reference>
<proteinExistence type="predicted"/>
<keyword evidence="1" id="KW-0812">Transmembrane</keyword>
<evidence type="ECO:0000313" key="2">
    <source>
        <dbReference type="EMBL" id="SCF24085.1"/>
    </source>
</evidence>
<evidence type="ECO:0000256" key="1">
    <source>
        <dbReference type="SAM" id="Phobius"/>
    </source>
</evidence>